<keyword evidence="1" id="KW-0732">Signal</keyword>
<accession>A0ABS5SFH4</accession>
<evidence type="ECO:0000313" key="5">
    <source>
        <dbReference type="Proteomes" id="UP000756860"/>
    </source>
</evidence>
<feature type="domain" description="DUF7933" evidence="3">
    <location>
        <begin position="1255"/>
        <end position="1370"/>
    </location>
</feature>
<protein>
    <submittedName>
        <fullName evidence="4">DUF11 domain-containing protein</fullName>
    </submittedName>
</protein>
<proteinExistence type="predicted"/>
<feature type="chain" id="PRO_5045089278" evidence="1">
    <location>
        <begin position="30"/>
        <end position="1644"/>
    </location>
</feature>
<feature type="signal peptide" evidence="1">
    <location>
        <begin position="1"/>
        <end position="29"/>
    </location>
</feature>
<evidence type="ECO:0000259" key="3">
    <source>
        <dbReference type="Pfam" id="PF25564"/>
    </source>
</evidence>
<dbReference type="Proteomes" id="UP000756860">
    <property type="component" value="Unassembled WGS sequence"/>
</dbReference>
<feature type="domain" description="DUF7933" evidence="3">
    <location>
        <begin position="1116"/>
        <end position="1244"/>
    </location>
</feature>
<dbReference type="InterPro" id="IPR057693">
    <property type="entry name" value="DUF7933"/>
</dbReference>
<dbReference type="RefSeq" id="WP_214175269.1">
    <property type="nucleotide sequence ID" value="NZ_JAHCVK010000003.1"/>
</dbReference>
<gene>
    <name evidence="4" type="ORF">KI810_09370</name>
</gene>
<evidence type="ECO:0000256" key="1">
    <source>
        <dbReference type="SAM" id="SignalP"/>
    </source>
</evidence>
<dbReference type="InterPro" id="IPR047589">
    <property type="entry name" value="DUF11_rpt"/>
</dbReference>
<dbReference type="EMBL" id="JAHCVK010000003">
    <property type="protein sequence ID" value="MBT0653264.1"/>
    <property type="molecule type" value="Genomic_DNA"/>
</dbReference>
<feature type="domain" description="DUF7933" evidence="3">
    <location>
        <begin position="839"/>
        <end position="960"/>
    </location>
</feature>
<reference evidence="4 5" key="1">
    <citation type="submission" date="2021-05" db="EMBL/GenBank/DDBJ databases">
        <title>The draft genome of Geobacter luticola JCM 17780.</title>
        <authorList>
            <person name="Xu Z."/>
            <person name="Masuda Y."/>
            <person name="Itoh H."/>
            <person name="Senoo K."/>
        </authorList>
    </citation>
    <scope>NUCLEOTIDE SEQUENCE [LARGE SCALE GENOMIC DNA]</scope>
    <source>
        <strain evidence="4 5">JCM 17780</strain>
    </source>
</reference>
<feature type="domain" description="DUF7933" evidence="3">
    <location>
        <begin position="977"/>
        <end position="1105"/>
    </location>
</feature>
<sequence>MGMTHTTTIRTILFALVMAFLVAATPVHAAITVTRTSGTTFYTDTGTASPDVPKCSYVSLNVAESVTVTDAWVTIGNFTGGYLSLGGGDDGAYHVGPLTAGQTKPAFFYLCSSYTATTPSPAQVYDIRLYNGNPAAGGSLVDTTTIPSTTINNNVIQASSNSVNVIVSGPNPATIGGVIAMTIDGDTGKIGCVNPPSACTGSAGGPLSLTPAAFASWRADAYELIGSNITLSGGNSGSYDNMLYIDTVPSSSDTHYVGTFYFRAVGTTGATTSLSPVSYLASGANIKHTSLSSGAYSTAGGLQPVVSAQASVVLAKSVSNVTLPAQGGRVTYTLTATNSGLEDVSLDSFIDVLPAGATYVAGSSSFNGAGIANPGISGTTLTWSSLFTIPAGTSRSLIFQANIPATPGTYTNAATARIGSTIIDSTLQVTDNVPATATTVVLRAPAITKAFSPTAVAVNGTSVMTLTITNPNTANSLNGIAVSDTLPAAPAGLGFAVPSGAATTCSGAVLTVSGTTIGITGGTLAAGQTCTVTANVTSASANTTYTNTTGTVSSTNGGTGSSASATITFSTKPTISKSFSVPTIPRNGTAAMTFTITNNGNGALTGLTFDDLFPAGMVTASPPAVTPAAPCGGVLSAWNGATASALMPTGGDAGIRLTGGGIPTAGGTCSFTVNVTAATAGIYNNTSGGVTANETSPAGPGSNTATISVLSPPTVAKAFSPATIGKGQTSTLTITLANANATAITGAAFTDTYPASVTTAATANTSTTCSGGTVSFTGGSVSFAGGAIPPNGSCTVSIDVTSSVVNSYTNTIGAGAVTTTNAGSNSTAASATLTVNATPTITKSFSFNAATGAATMSITIVNNHTEGISGLSFTDLFPSGMTTANPPALSPAAPCGAGSSLQSWNGATAGALSGTGGDGGVRLTAGQIPAAGGSCTFTINLAVNSLGVYANQTSGVTLTAPFAGTGSVSNTATWIAPAVSKTFTPNTAGPGDIVRMEIRITNPSLTTALTGVTLNDTYPTTATLPNGSTLNGAAITNAATPNTTSTCGGTVTAAANGTGISLAGGSLLPGGVCTIAADVRATNTTPATYYNTTGRGASDQGIGITGSDALYIVTKPTITKSFLTSPVTIASGTATSVMRITIENNAGADISGVSFTDTFPTLPSQMKWVNTIANSCGGSLTDVAGAALVANSSTGIKLTGGTITAAAVTCTIDVTVSVSATGSYNNTTSGVTSLSNTSPGPNSNTATLVAYLSAPTVTKSFTNSGFQVDGSNRLTITLTNPNAADITGVTLTDTFPASLFIAAIPNLASTCSGTATAAAGTATLSLAGGTIPASGSCSLAVDVTATAVGTYTNTLGVNAITSTNANPAPAAPVSSSTSAYLPPTVTKGFAPATIGAGGSSSLVITVTNPAANPVSLTGVSINDLYTGTLANNAAGAVACSGGGSATLTGGSNGGTSVGFSGGTIVPGGSCTITQSVTATGTVANTTGAPVATGPVNPLTGTAASATLTIFQLPSLIFVKQASTATAAPGQAITYTLLTTNSGSGIATSVILSDALSPYVFWGVNSFGANVPFQMGDGPPISGLTLGTPVYSSDNGATWTYVPVSGAGGAPAGYDGYVTNWRIPMTGTMNGNGANFTLQYKVMVR</sequence>
<dbReference type="Pfam" id="PF25564">
    <property type="entry name" value="DUF7933"/>
    <property type="match status" value="8"/>
</dbReference>
<organism evidence="4 5">
    <name type="scientific">Geomobilimonas luticola</name>
    <dbReference type="NCBI Taxonomy" id="1114878"/>
    <lineage>
        <taxon>Bacteria</taxon>
        <taxon>Pseudomonadati</taxon>
        <taxon>Thermodesulfobacteriota</taxon>
        <taxon>Desulfuromonadia</taxon>
        <taxon>Geobacterales</taxon>
        <taxon>Geobacteraceae</taxon>
        <taxon>Geomobilimonas</taxon>
    </lineage>
</organism>
<evidence type="ECO:0000313" key="4">
    <source>
        <dbReference type="EMBL" id="MBT0653264.1"/>
    </source>
</evidence>
<feature type="domain" description="DUF7933" evidence="3">
    <location>
        <begin position="445"/>
        <end position="568"/>
    </location>
</feature>
<feature type="domain" description="DUF7933" evidence="3">
    <location>
        <begin position="713"/>
        <end position="835"/>
    </location>
</feature>
<dbReference type="InterPro" id="IPR051172">
    <property type="entry name" value="Chlamydia_OmcB"/>
</dbReference>
<evidence type="ECO:0000259" key="2">
    <source>
        <dbReference type="Pfam" id="PF01345"/>
    </source>
</evidence>
<dbReference type="PANTHER" id="PTHR34819:SF3">
    <property type="entry name" value="CELL SURFACE PROTEIN"/>
    <property type="match status" value="1"/>
</dbReference>
<dbReference type="Pfam" id="PF01345">
    <property type="entry name" value="DUF11"/>
    <property type="match status" value="1"/>
</dbReference>
<name>A0ABS5SFH4_9BACT</name>
<keyword evidence="5" id="KW-1185">Reference proteome</keyword>
<dbReference type="NCBIfam" id="TIGR01451">
    <property type="entry name" value="B_ant_repeat"/>
    <property type="match status" value="2"/>
</dbReference>
<feature type="domain" description="DUF7933" evidence="3">
    <location>
        <begin position="573"/>
        <end position="702"/>
    </location>
</feature>
<feature type="domain" description="DUF7933" evidence="3">
    <location>
        <begin position="1383"/>
        <end position="1509"/>
    </location>
</feature>
<dbReference type="InterPro" id="IPR001434">
    <property type="entry name" value="OmcB-like_DUF11"/>
</dbReference>
<comment type="caution">
    <text evidence="4">The sequence shown here is derived from an EMBL/GenBank/DDBJ whole genome shotgun (WGS) entry which is preliminary data.</text>
</comment>
<feature type="domain" description="DUF11" evidence="2">
    <location>
        <begin position="313"/>
        <end position="425"/>
    </location>
</feature>
<dbReference type="PANTHER" id="PTHR34819">
    <property type="entry name" value="LARGE CYSTEINE-RICH PERIPLASMIC PROTEIN OMCB"/>
    <property type="match status" value="1"/>
</dbReference>